<dbReference type="Gene3D" id="3.40.50.150">
    <property type="entry name" value="Vaccinia Virus protein VP39"/>
    <property type="match status" value="1"/>
</dbReference>
<evidence type="ECO:0000313" key="2">
    <source>
        <dbReference type="EMBL" id="MDM8274791.1"/>
    </source>
</evidence>
<dbReference type="Proteomes" id="UP001529421">
    <property type="component" value="Unassembled WGS sequence"/>
</dbReference>
<dbReference type="SUPFAM" id="SSF53335">
    <property type="entry name" value="S-adenosyl-L-methionine-dependent methyltransferases"/>
    <property type="match status" value="1"/>
</dbReference>
<dbReference type="InterPro" id="IPR041698">
    <property type="entry name" value="Methyltransf_25"/>
</dbReference>
<proteinExistence type="predicted"/>
<gene>
    <name evidence="2" type="ORF">QUW28_04660</name>
</gene>
<keyword evidence="3" id="KW-1185">Reference proteome</keyword>
<feature type="domain" description="Methyltransferase" evidence="1">
    <location>
        <begin position="67"/>
        <end position="144"/>
    </location>
</feature>
<dbReference type="EMBL" id="JAUDDZ010000004">
    <property type="protein sequence ID" value="MDM8274791.1"/>
    <property type="molecule type" value="Genomic_DNA"/>
</dbReference>
<organism evidence="2 3">
    <name type="scientific">Enorma phocaeensis</name>
    <dbReference type="NCBI Taxonomy" id="1871019"/>
    <lineage>
        <taxon>Bacteria</taxon>
        <taxon>Bacillati</taxon>
        <taxon>Actinomycetota</taxon>
        <taxon>Coriobacteriia</taxon>
        <taxon>Coriobacteriales</taxon>
        <taxon>Coriobacteriaceae</taxon>
        <taxon>Enorma</taxon>
    </lineage>
</organism>
<dbReference type="GO" id="GO:0008168">
    <property type="term" value="F:methyltransferase activity"/>
    <property type="evidence" value="ECO:0007669"/>
    <property type="project" value="UniProtKB-KW"/>
</dbReference>
<name>A0ABT7V8G3_9ACTN</name>
<dbReference type="GO" id="GO:0032259">
    <property type="term" value="P:methylation"/>
    <property type="evidence" value="ECO:0007669"/>
    <property type="project" value="UniProtKB-KW"/>
</dbReference>
<evidence type="ECO:0000259" key="1">
    <source>
        <dbReference type="Pfam" id="PF13649"/>
    </source>
</evidence>
<dbReference type="Pfam" id="PF13649">
    <property type="entry name" value="Methyltransf_25"/>
    <property type="match status" value="1"/>
</dbReference>
<keyword evidence="2" id="KW-0808">Transferase</keyword>
<accession>A0ABT7V8G3</accession>
<dbReference type="CDD" id="cd02440">
    <property type="entry name" value="AdoMet_MTases"/>
    <property type="match status" value="1"/>
</dbReference>
<sequence>MVIASKEQLLAADAERDRAICGHALATMSPKRTRMADRGAHDPTPTPYFILEELLQPLGLTPDDHLLDVGCGTGRVLAYAAGRLPCRVTGVELDPQLASVAAAWAARFPRLDVIQGSVLEIPLAAFSHYYLFNPFDTSVLVAFLDKIEREAVRPVTLIHMSDNGETYAYLARPTWRLVRDGSIQTYPSSSGRAFDVYAYPQHWSMWRYEPSA</sequence>
<dbReference type="EC" id="2.1.-.-" evidence="2"/>
<keyword evidence="2" id="KW-0489">Methyltransferase</keyword>
<reference evidence="3" key="1">
    <citation type="submission" date="2023-06" db="EMBL/GenBank/DDBJ databases">
        <title>Identification and characterization of horizontal gene transfer across gut microbiota members of farm animals based on homology search.</title>
        <authorList>
            <person name="Zeman M."/>
            <person name="Kubasova T."/>
            <person name="Jahodarova E."/>
            <person name="Nykrynova M."/>
            <person name="Rychlik I."/>
        </authorList>
    </citation>
    <scope>NUCLEOTIDE SEQUENCE [LARGE SCALE GENOMIC DNA]</scope>
    <source>
        <strain evidence="3">154_Feed</strain>
    </source>
</reference>
<protein>
    <submittedName>
        <fullName evidence="2">Class I SAM-dependent methyltransferase</fullName>
        <ecNumber evidence="2">2.1.-.-</ecNumber>
    </submittedName>
</protein>
<evidence type="ECO:0000313" key="3">
    <source>
        <dbReference type="Proteomes" id="UP001529421"/>
    </source>
</evidence>
<dbReference type="InterPro" id="IPR029063">
    <property type="entry name" value="SAM-dependent_MTases_sf"/>
</dbReference>
<reference evidence="2 3" key="2">
    <citation type="submission" date="2023-06" db="EMBL/GenBank/DDBJ databases">
        <authorList>
            <person name="Zeman M."/>
            <person name="Kubasova T."/>
            <person name="Jahodarova E."/>
            <person name="Nykrynova M."/>
            <person name="Rychlik I."/>
        </authorList>
    </citation>
    <scope>NUCLEOTIDE SEQUENCE [LARGE SCALE GENOMIC DNA]</scope>
    <source>
        <strain evidence="2 3">154_Feed</strain>
    </source>
</reference>
<comment type="caution">
    <text evidence="2">The sequence shown here is derived from an EMBL/GenBank/DDBJ whole genome shotgun (WGS) entry which is preliminary data.</text>
</comment>